<dbReference type="InterPro" id="IPR018060">
    <property type="entry name" value="HTH_AraC"/>
</dbReference>
<dbReference type="PROSITE" id="PS01124">
    <property type="entry name" value="HTH_ARAC_FAMILY_2"/>
    <property type="match status" value="1"/>
</dbReference>
<keyword evidence="1" id="KW-0805">Transcription regulation</keyword>
<dbReference type="InterPro" id="IPR018062">
    <property type="entry name" value="HTH_AraC-typ_CS"/>
</dbReference>
<dbReference type="SMART" id="SM00342">
    <property type="entry name" value="HTH_ARAC"/>
    <property type="match status" value="1"/>
</dbReference>
<dbReference type="EMBL" id="LBDA02000052">
    <property type="protein sequence ID" value="OIK25531.1"/>
    <property type="molecule type" value="Genomic_DNA"/>
</dbReference>
<name>A0A1J4PX72_9ACTN</name>
<dbReference type="InterPro" id="IPR052158">
    <property type="entry name" value="INH-QAR"/>
</dbReference>
<dbReference type="Proteomes" id="UP000034838">
    <property type="component" value="Unassembled WGS sequence"/>
</dbReference>
<dbReference type="InterPro" id="IPR009057">
    <property type="entry name" value="Homeodomain-like_sf"/>
</dbReference>
<dbReference type="PROSITE" id="PS00041">
    <property type="entry name" value="HTH_ARAC_FAMILY_1"/>
    <property type="match status" value="1"/>
</dbReference>
<dbReference type="PANTHER" id="PTHR43130:SF3">
    <property type="entry name" value="HTH-TYPE TRANSCRIPTIONAL REGULATOR RV1931C"/>
    <property type="match status" value="1"/>
</dbReference>
<dbReference type="Pfam" id="PF12833">
    <property type="entry name" value="HTH_18"/>
    <property type="match status" value="1"/>
</dbReference>
<dbReference type="AlphaFoldDB" id="A0A1J4PX72"/>
<dbReference type="SUPFAM" id="SSF46689">
    <property type="entry name" value="Homeodomain-like"/>
    <property type="match status" value="2"/>
</dbReference>
<keyword evidence="2" id="KW-0238">DNA-binding</keyword>
<keyword evidence="6" id="KW-1185">Reference proteome</keyword>
<accession>A0A1J4PX72</accession>
<dbReference type="InterPro" id="IPR002818">
    <property type="entry name" value="DJ-1/PfpI"/>
</dbReference>
<keyword evidence="3" id="KW-0804">Transcription</keyword>
<proteinExistence type="predicted"/>
<dbReference type="InterPro" id="IPR029062">
    <property type="entry name" value="Class_I_gatase-like"/>
</dbReference>
<dbReference type="GO" id="GO:0003700">
    <property type="term" value="F:DNA-binding transcription factor activity"/>
    <property type="evidence" value="ECO:0007669"/>
    <property type="project" value="InterPro"/>
</dbReference>
<comment type="caution">
    <text evidence="5">The sequence shown here is derived from an EMBL/GenBank/DDBJ whole genome shotgun (WGS) entry which is preliminary data.</text>
</comment>
<dbReference type="GO" id="GO:0043565">
    <property type="term" value="F:sequence-specific DNA binding"/>
    <property type="evidence" value="ECO:0007669"/>
    <property type="project" value="InterPro"/>
</dbReference>
<evidence type="ECO:0000256" key="3">
    <source>
        <dbReference type="ARBA" id="ARBA00023163"/>
    </source>
</evidence>
<evidence type="ECO:0000313" key="6">
    <source>
        <dbReference type="Proteomes" id="UP000034838"/>
    </source>
</evidence>
<evidence type="ECO:0000313" key="5">
    <source>
        <dbReference type="EMBL" id="OIK25531.1"/>
    </source>
</evidence>
<evidence type="ECO:0000256" key="2">
    <source>
        <dbReference type="ARBA" id="ARBA00023125"/>
    </source>
</evidence>
<dbReference type="SUPFAM" id="SSF52317">
    <property type="entry name" value="Class I glutamine amidotransferase-like"/>
    <property type="match status" value="1"/>
</dbReference>
<evidence type="ECO:0000259" key="4">
    <source>
        <dbReference type="PROSITE" id="PS01124"/>
    </source>
</evidence>
<evidence type="ECO:0000256" key="1">
    <source>
        <dbReference type="ARBA" id="ARBA00023015"/>
    </source>
</evidence>
<reference evidence="5" key="1">
    <citation type="submission" date="2016-10" db="EMBL/GenBank/DDBJ databases">
        <title>Genome sequence of Streptomyces malaysiense MUSC 136.</title>
        <authorList>
            <person name="Lee L.-H."/>
            <person name="Ser H.-L."/>
        </authorList>
    </citation>
    <scope>NUCLEOTIDE SEQUENCE [LARGE SCALE GENOMIC DNA]</scope>
    <source>
        <strain evidence="5">MUSC 136</strain>
    </source>
</reference>
<dbReference type="Pfam" id="PF01965">
    <property type="entry name" value="DJ-1_PfpI"/>
    <property type="match status" value="1"/>
</dbReference>
<dbReference type="Gene3D" id="3.40.50.880">
    <property type="match status" value="1"/>
</dbReference>
<dbReference type="Gene3D" id="1.10.10.60">
    <property type="entry name" value="Homeodomain-like"/>
    <property type="match status" value="1"/>
</dbReference>
<sequence>MSWTPSRRVPEGGGVTKRSIVFVIYEGFQPLDLTGPHEVFQHAGRLAGGYRRLVVAPRSGPVPAASGLVVHAGYGVDEVDPEGVDTLVVAGGEGVDLARLDTGLTGWIRAVGSHARRVTSVCSGVFLLAAAGLVDGRRVTTHWAREQQLIREHPGVEVDCEPIFIRDGQVWTSAGVTAGMDLALALVEEDLGRDVAHAVAREMVMFLRRPGGQSQFSVALWSKEPETDPVRAAVSAIHADPAARHTIADLARSARLSPRHLQRRFTAELGTPPASYVERVRVEAAQRALAGGDDPVEAIARHCGFGTTETLRRTFHRHLGIAPSDYRARFRSTATTITAVRAEQNQDQEREHS</sequence>
<feature type="domain" description="HTH araC/xylS-type" evidence="4">
    <location>
        <begin position="231"/>
        <end position="329"/>
    </location>
</feature>
<dbReference type="PANTHER" id="PTHR43130">
    <property type="entry name" value="ARAC-FAMILY TRANSCRIPTIONAL REGULATOR"/>
    <property type="match status" value="1"/>
</dbReference>
<organism evidence="5 6">
    <name type="scientific">Streptomyces malaysiense</name>
    <dbReference type="NCBI Taxonomy" id="1428626"/>
    <lineage>
        <taxon>Bacteria</taxon>
        <taxon>Bacillati</taxon>
        <taxon>Actinomycetota</taxon>
        <taxon>Actinomycetes</taxon>
        <taxon>Kitasatosporales</taxon>
        <taxon>Streptomycetaceae</taxon>
        <taxon>Streptomyces</taxon>
    </lineage>
</organism>
<gene>
    <name evidence="5" type="ORF">VT52_021815</name>
</gene>
<protein>
    <submittedName>
        <fullName evidence="5">AraC family transcriptional regulator</fullName>
    </submittedName>
</protein>
<dbReference type="CDD" id="cd03137">
    <property type="entry name" value="GATase1_AraC_1"/>
    <property type="match status" value="1"/>
</dbReference>